<sequence>MPCRTGMANDEFQGSGGNLSSLPVQCFAETSAIDGATRSMGYFGQATFRLLHTAAASTLGYSRIEDGRPSCGLTLPPTPGLSPEGAIVGAQTRLSALQGSVNRGVQCDGVESRGVKVDSVKQRSGRWAEWQGTQTLVGTPVLPWSYPLSWAMCNKSAFTAIQKRLQSFFASFAFLCPHSHLVLHTTRPASLHASHHTSCRPAGFTPHVLQADFASHHMSCKPTSFTPHILRASHHTFCKPAFFTPHGLRAPHHLSWKPIWLHTTHPASFTPHILPAYMLHTIHPAIIYMLHTPRPARFTPLVLQAYMLHTIHPASLTPLDVEADFVSHHSSCKTSCFTPHILQACRLHTTRPASFTPHILQAYMHHTTQATRAAKNSHYPARTLFTRVDEQLTGGGRHKPGFGFTTSATTALNVKGRCGLRSSGVAYRYSSARLDNVREEMTSESIIACEPFGHFEYRMTPGRTQSSIASAKDPSQGTRVDGGVASPSTDGTWKAPAMKATAIVHIVHDQAHYRPVVRHPAFVANRSAATGVQASVGALRPLLGQREI</sequence>
<name>A0ABR0BE25_PURLI</name>
<accession>A0ABR0BE25</accession>
<dbReference type="EMBL" id="JAWRVI010000222">
    <property type="protein sequence ID" value="KAK4071330.1"/>
    <property type="molecule type" value="Genomic_DNA"/>
</dbReference>
<protein>
    <submittedName>
        <fullName evidence="2">Uncharacterized protein</fullName>
    </submittedName>
</protein>
<evidence type="ECO:0000313" key="2">
    <source>
        <dbReference type="EMBL" id="KAK4071330.1"/>
    </source>
</evidence>
<feature type="region of interest" description="Disordered" evidence="1">
    <location>
        <begin position="464"/>
        <end position="492"/>
    </location>
</feature>
<organism evidence="2 3">
    <name type="scientific">Purpureocillium lilacinum</name>
    <name type="common">Paecilomyces lilacinus</name>
    <dbReference type="NCBI Taxonomy" id="33203"/>
    <lineage>
        <taxon>Eukaryota</taxon>
        <taxon>Fungi</taxon>
        <taxon>Dikarya</taxon>
        <taxon>Ascomycota</taxon>
        <taxon>Pezizomycotina</taxon>
        <taxon>Sordariomycetes</taxon>
        <taxon>Hypocreomycetidae</taxon>
        <taxon>Hypocreales</taxon>
        <taxon>Ophiocordycipitaceae</taxon>
        <taxon>Purpureocillium</taxon>
    </lineage>
</organism>
<feature type="compositionally biased region" description="Polar residues" evidence="1">
    <location>
        <begin position="464"/>
        <end position="478"/>
    </location>
</feature>
<dbReference type="Proteomes" id="UP001287286">
    <property type="component" value="Unassembled WGS sequence"/>
</dbReference>
<comment type="caution">
    <text evidence="2">The sequence shown here is derived from an EMBL/GenBank/DDBJ whole genome shotgun (WGS) entry which is preliminary data.</text>
</comment>
<keyword evidence="3" id="KW-1185">Reference proteome</keyword>
<evidence type="ECO:0000313" key="3">
    <source>
        <dbReference type="Proteomes" id="UP001287286"/>
    </source>
</evidence>
<reference evidence="2 3" key="1">
    <citation type="journal article" date="2024" name="Microbiol. Resour. Announc.">
        <title>Genome annotations for the ascomycete fungi Trichoderma harzianum, Trichoderma aggressivum, and Purpureocillium lilacinum.</title>
        <authorList>
            <person name="Beijen E.P.W."/>
            <person name="Ohm R.A."/>
        </authorList>
    </citation>
    <scope>NUCLEOTIDE SEQUENCE [LARGE SCALE GENOMIC DNA]</scope>
    <source>
        <strain evidence="2 3">CBS 150709</strain>
    </source>
</reference>
<evidence type="ECO:0000256" key="1">
    <source>
        <dbReference type="SAM" id="MobiDB-lite"/>
    </source>
</evidence>
<gene>
    <name evidence="2" type="ORF">Purlil1_13446</name>
</gene>
<proteinExistence type="predicted"/>